<keyword evidence="3" id="KW-1185">Reference proteome</keyword>
<dbReference type="Gene3D" id="1.10.472.80">
    <property type="entry name" value="Ypt/Rab-GAP domain of gyp1p, domain 3"/>
    <property type="match status" value="1"/>
</dbReference>
<dbReference type="Gene3D" id="1.10.8.270">
    <property type="entry name" value="putative rabgap domain of human tbc1 domain family member 14 like domains"/>
    <property type="match status" value="1"/>
</dbReference>
<dbReference type="SMART" id="SM00164">
    <property type="entry name" value="TBC"/>
    <property type="match status" value="1"/>
</dbReference>
<dbReference type="FunFam" id="1.10.8.270:FF:000016">
    <property type="entry name" value="TBC1 domain family member 2A"/>
    <property type="match status" value="1"/>
</dbReference>
<dbReference type="GeneID" id="39988895"/>
<reference evidence="2 3" key="1">
    <citation type="submission" date="2017-03" db="EMBL/GenBank/DDBJ databases">
        <title>An alternative strategy for trypanosome survival in the mammalian bloodstream revealed through genome and transcriptome analysis of the ubiquitous bovine parasite Trypanosoma (Megatrypanum) theileri.</title>
        <authorList>
            <person name="Kelly S."/>
            <person name="Ivens A."/>
            <person name="Mott A."/>
            <person name="O'Neill E."/>
            <person name="Emms D."/>
            <person name="Macleod O."/>
            <person name="Voorheis P."/>
            <person name="Matthews J."/>
            <person name="Matthews K."/>
            <person name="Carrington M."/>
        </authorList>
    </citation>
    <scope>NUCLEOTIDE SEQUENCE [LARGE SCALE GENOMIC DNA]</scope>
    <source>
        <strain evidence="2">Edinburgh</strain>
    </source>
</reference>
<protein>
    <submittedName>
        <fullName evidence="2">Rab-like GTPase activating protein</fullName>
    </submittedName>
</protein>
<dbReference type="PROSITE" id="PS50086">
    <property type="entry name" value="TBC_RABGAP"/>
    <property type="match status" value="1"/>
</dbReference>
<dbReference type="Proteomes" id="UP000192257">
    <property type="component" value="Unassembled WGS sequence"/>
</dbReference>
<dbReference type="EMBL" id="NBCO01000034">
    <property type="protein sequence ID" value="ORC85605.1"/>
    <property type="molecule type" value="Genomic_DNA"/>
</dbReference>
<evidence type="ECO:0000313" key="2">
    <source>
        <dbReference type="EMBL" id="ORC85605.1"/>
    </source>
</evidence>
<dbReference type="VEuPathDB" id="TriTrypDB:TM35_000342170"/>
<dbReference type="SUPFAM" id="SSF47923">
    <property type="entry name" value="Ypt/Rab-GAP domain of gyp1p"/>
    <property type="match status" value="2"/>
</dbReference>
<dbReference type="Pfam" id="PF00566">
    <property type="entry name" value="RabGAP-TBC"/>
    <property type="match status" value="1"/>
</dbReference>
<dbReference type="PANTHER" id="PTHR47219">
    <property type="entry name" value="RAB GTPASE-ACTIVATING PROTEIN 1-LIKE"/>
    <property type="match status" value="1"/>
</dbReference>
<name>A0A1X0NLM2_9TRYP</name>
<dbReference type="GO" id="GO:0031267">
    <property type="term" value="F:small GTPase binding"/>
    <property type="evidence" value="ECO:0007669"/>
    <property type="project" value="TreeGrafter"/>
</dbReference>
<evidence type="ECO:0000259" key="1">
    <source>
        <dbReference type="PROSITE" id="PS50086"/>
    </source>
</evidence>
<dbReference type="OrthoDB" id="295078at2759"/>
<comment type="caution">
    <text evidence="2">The sequence shown here is derived from an EMBL/GenBank/DDBJ whole genome shotgun (WGS) entry which is preliminary data.</text>
</comment>
<organism evidence="2 3">
    <name type="scientific">Trypanosoma theileri</name>
    <dbReference type="NCBI Taxonomy" id="67003"/>
    <lineage>
        <taxon>Eukaryota</taxon>
        <taxon>Discoba</taxon>
        <taxon>Euglenozoa</taxon>
        <taxon>Kinetoplastea</taxon>
        <taxon>Metakinetoplastina</taxon>
        <taxon>Trypanosomatida</taxon>
        <taxon>Trypanosomatidae</taxon>
        <taxon>Trypanosoma</taxon>
    </lineage>
</organism>
<dbReference type="InterPro" id="IPR000195">
    <property type="entry name" value="Rab-GAP-TBC_dom"/>
</dbReference>
<accession>A0A1X0NLM2</accession>
<dbReference type="PANTHER" id="PTHR47219:SF9">
    <property type="entry name" value="GTPASE ACTIVATING PROTEIN AND CENTROSOME-ASSOCIATED, ISOFORM B"/>
    <property type="match status" value="1"/>
</dbReference>
<dbReference type="RefSeq" id="XP_028879671.1">
    <property type="nucleotide sequence ID" value="XM_029029115.1"/>
</dbReference>
<gene>
    <name evidence="2" type="ORF">TM35_000342170</name>
</gene>
<feature type="domain" description="Rab-GAP TBC" evidence="1">
    <location>
        <begin position="88"/>
        <end position="281"/>
    </location>
</feature>
<proteinExistence type="predicted"/>
<sequence length="351" mass="41070">MGELHAEKIVPPVSDHMYTSTSGRNLNAPHGRTTDRFGFYITAKEKIAEDAYTQRHPESPEKQKAWSKLIRGWNYTSYETKKSFCREGIPQSFRRTVWPLLLNSYGWSLEKCGNYNLLKSQSIADDEVFEVIERDLGRTFPTHQWFEEENGIGRTKLRGILRAYANLDPTVGYVQGMGFLAATLLLQIEDEESTFWAFVSLMQEPKYGMAGIYARGFPFLYLRFYQLKKLMKRKCPSILKRIEVYGIDPTVYATNSYLTLFSYDLNFGLLSRIWDMFLCEGWKIIHRVIIALLLMNKKILESARDENELLLALRDIYHDKDPDMIIRKALKVKFKTAQLLRWEAKYRMTNK</sequence>
<evidence type="ECO:0000313" key="3">
    <source>
        <dbReference type="Proteomes" id="UP000192257"/>
    </source>
</evidence>
<dbReference type="InterPro" id="IPR035969">
    <property type="entry name" value="Rab-GAP_TBC_sf"/>
</dbReference>
<dbReference type="GO" id="GO:0005096">
    <property type="term" value="F:GTPase activator activity"/>
    <property type="evidence" value="ECO:0007669"/>
    <property type="project" value="TreeGrafter"/>
</dbReference>
<dbReference type="AlphaFoldDB" id="A0A1X0NLM2"/>
<dbReference type="InterPro" id="IPR050302">
    <property type="entry name" value="Rab_GAP_TBC_domain"/>
</dbReference>
<dbReference type="STRING" id="67003.A0A1X0NLM2"/>